<evidence type="ECO:0000313" key="3">
    <source>
        <dbReference type="EMBL" id="NNJ18961.1"/>
    </source>
</evidence>
<feature type="compositionally biased region" description="Low complexity" evidence="2">
    <location>
        <begin position="80"/>
        <end position="92"/>
    </location>
</feature>
<dbReference type="Proteomes" id="UP000010448">
    <property type="component" value="Unassembled WGS sequence"/>
</dbReference>
<dbReference type="EMBL" id="AMWJ02000007">
    <property type="protein sequence ID" value="NNJ18961.1"/>
    <property type="molecule type" value="Genomic_DNA"/>
</dbReference>
<keyword evidence="4" id="KW-1185">Reference proteome</keyword>
<organism evidence="3 4">
    <name type="scientific">Pseudomonas bharatica CSV86</name>
    <dbReference type="NCBI Taxonomy" id="1005395"/>
    <lineage>
        <taxon>Bacteria</taxon>
        <taxon>Pseudomonadati</taxon>
        <taxon>Pseudomonadota</taxon>
        <taxon>Gammaproteobacteria</taxon>
        <taxon>Pseudomonadales</taxon>
        <taxon>Pseudomonadaceae</taxon>
        <taxon>Pseudomonas</taxon>
        <taxon>Pseudomonas bharatica</taxon>
    </lineage>
</organism>
<name>A0A7K4ENQ4_9PSED</name>
<evidence type="ECO:0000313" key="4">
    <source>
        <dbReference type="Proteomes" id="UP000010448"/>
    </source>
</evidence>
<protein>
    <submittedName>
        <fullName evidence="3">Uncharacterized protein</fullName>
    </submittedName>
</protein>
<evidence type="ECO:0000256" key="2">
    <source>
        <dbReference type="SAM" id="MobiDB-lite"/>
    </source>
</evidence>
<sequence>MDLAGNLTIGGTSALGLNGVIDGVAGAGLIKNGTADLILNAVNTYSGDTQLNAGAWSSVMPARWDRAGCWPMPAVPWTPTPRSTSVRPSPSTAQSTSVGLPT</sequence>
<feature type="compositionally biased region" description="Polar residues" evidence="2">
    <location>
        <begin position="93"/>
        <end position="102"/>
    </location>
</feature>
<keyword evidence="1" id="KW-0732">Signal</keyword>
<accession>A0A7K4ENQ4</accession>
<dbReference type="AlphaFoldDB" id="A0A7K4ENQ4"/>
<dbReference type="RefSeq" id="WP_170395305.1">
    <property type="nucleotide sequence ID" value="NZ_AMWJ02000007.1"/>
</dbReference>
<comment type="caution">
    <text evidence="3">The sequence shown here is derived from an EMBL/GenBank/DDBJ whole genome shotgun (WGS) entry which is preliminary data.</text>
</comment>
<dbReference type="InterPro" id="IPR013425">
    <property type="entry name" value="Autotrns_rpt"/>
</dbReference>
<evidence type="ECO:0000256" key="1">
    <source>
        <dbReference type="ARBA" id="ARBA00022729"/>
    </source>
</evidence>
<dbReference type="NCBIfam" id="TIGR02601">
    <property type="entry name" value="autotrns_rpt"/>
    <property type="match status" value="1"/>
</dbReference>
<proteinExistence type="predicted"/>
<reference evidence="3 4" key="1">
    <citation type="journal article" date="2013" name="Genome Announc.">
        <title>Genome Sequence of Naphthalene-Degrading Soil Bacterium Pseudomonas putida CSV86.</title>
        <authorList>
            <person name="Phale P.S."/>
            <person name="Paliwal V."/>
            <person name="Raju S.C."/>
            <person name="Modak A."/>
            <person name="Purohit H.J."/>
        </authorList>
    </citation>
    <scope>NUCLEOTIDE SEQUENCE [LARGE SCALE GENOMIC DNA]</scope>
    <source>
        <strain evidence="3 4">CSV86</strain>
    </source>
</reference>
<dbReference type="Pfam" id="PF12951">
    <property type="entry name" value="PATR"/>
    <property type="match status" value="1"/>
</dbReference>
<feature type="region of interest" description="Disordered" evidence="2">
    <location>
        <begin position="75"/>
        <end position="102"/>
    </location>
</feature>
<gene>
    <name evidence="3" type="ORF">CSV86_029560</name>
</gene>